<proteinExistence type="predicted"/>
<feature type="region of interest" description="Disordered" evidence="1">
    <location>
        <begin position="385"/>
        <end position="431"/>
    </location>
</feature>
<dbReference type="Proteomes" id="UP000315496">
    <property type="component" value="Chromosome 5"/>
</dbReference>
<evidence type="ECO:0000313" key="3">
    <source>
        <dbReference type="Proteomes" id="UP000315496"/>
    </source>
</evidence>
<dbReference type="VEuPathDB" id="GiardiaDB:GMRT_13291"/>
<evidence type="ECO:0000313" key="2">
    <source>
        <dbReference type="EMBL" id="TNJ26255.1"/>
    </source>
</evidence>
<sequence>MSEERDGTGLRTNVSLTVGDLLSSRQAWDFAAGLQQIADVLTPGLTYATPRHDHLQGIFDPRDLVSKVYGLGLFLFRVPVTLITNISEAMKQDGLFLRVRRTRNGHTYSLILRGREKRKISLTRTQHPPLARHQLPYAAVHLGELFRSDASVEHESLLALWPFVSAEYTVTDVQHQLRRNTFLRLRSCLGGYSTQDSLLSNAWSRAECTGAALISESCLNDSTDLAALNQLIEFGTKAFSQVQDEGRGVRHSRQGTGPYASQLPSQNPFPRQAFVVVPGIGDLEAIQETWEVPHTKVFGNQRHPRTYEFTSFSGLLNYLKDQRSTLESSLSSERRPNSLASTAVVPSHARRASAPPVHLHPPAPQDSLGLTEEVLGRIRNSSLQATRKQVDTLKDYSRVPETMGLTKPSPRRSEPLPTGSKPKGGEKQSPGLFQLSYATNRVEVADHRSGVTRSTKTERFLAFMTAAGAAIAGIEDDHVRAETMRAVSRSVTEYLAANNIDTYELFGAM</sequence>
<dbReference type="AlphaFoldDB" id="A0A4Z1SN38"/>
<organism evidence="2 3">
    <name type="scientific">Giardia muris</name>
    <dbReference type="NCBI Taxonomy" id="5742"/>
    <lineage>
        <taxon>Eukaryota</taxon>
        <taxon>Metamonada</taxon>
        <taxon>Diplomonadida</taxon>
        <taxon>Hexamitidae</taxon>
        <taxon>Giardiinae</taxon>
        <taxon>Giardia</taxon>
    </lineage>
</organism>
<feature type="region of interest" description="Disordered" evidence="1">
    <location>
        <begin position="245"/>
        <end position="264"/>
    </location>
</feature>
<evidence type="ECO:0000256" key="1">
    <source>
        <dbReference type="SAM" id="MobiDB-lite"/>
    </source>
</evidence>
<accession>A0A4Z1SN38</accession>
<comment type="caution">
    <text evidence="2">The sequence shown here is derived from an EMBL/GenBank/DDBJ whole genome shotgun (WGS) entry which is preliminary data.</text>
</comment>
<protein>
    <submittedName>
        <fullName evidence="2">Uncharacterized protein</fullName>
    </submittedName>
</protein>
<name>A0A4Z1SN38_GIAMU</name>
<gene>
    <name evidence="2" type="ORF">GMRT_13291</name>
</gene>
<keyword evidence="3" id="KW-1185">Reference proteome</keyword>
<feature type="region of interest" description="Disordered" evidence="1">
    <location>
        <begin position="327"/>
        <end position="368"/>
    </location>
</feature>
<feature type="compositionally biased region" description="Basic and acidic residues" evidence="1">
    <location>
        <begin position="388"/>
        <end position="398"/>
    </location>
</feature>
<reference evidence="2 3" key="1">
    <citation type="submission" date="2019-05" db="EMBL/GenBank/DDBJ databases">
        <title>The compact genome of Giardia muris reveals important steps in the evolution of intestinal protozoan parasites.</title>
        <authorList>
            <person name="Xu F."/>
            <person name="Jimenez-Gonzalez A."/>
            <person name="Einarsson E."/>
            <person name="Astvaldsson A."/>
            <person name="Peirasmaki D."/>
            <person name="Eckmann L."/>
            <person name="Andersson J.O."/>
            <person name="Svard S.G."/>
            <person name="Jerlstrom-Hultqvist J."/>
        </authorList>
    </citation>
    <scope>NUCLEOTIDE SEQUENCE [LARGE SCALE GENOMIC DNA]</scope>
    <source>
        <strain evidence="2 3">Roberts-Thomson</strain>
    </source>
</reference>
<dbReference type="EMBL" id="VDLU01000005">
    <property type="protein sequence ID" value="TNJ26255.1"/>
    <property type="molecule type" value="Genomic_DNA"/>
</dbReference>